<name>A0A226DSL2_FOLCA</name>
<dbReference type="EMBL" id="LNIX01000012">
    <property type="protein sequence ID" value="OXA47824.1"/>
    <property type="molecule type" value="Genomic_DNA"/>
</dbReference>
<feature type="transmembrane region" description="Helical" evidence="1">
    <location>
        <begin position="102"/>
        <end position="125"/>
    </location>
</feature>
<reference evidence="2 3" key="1">
    <citation type="submission" date="2015-12" db="EMBL/GenBank/DDBJ databases">
        <title>The genome of Folsomia candida.</title>
        <authorList>
            <person name="Faddeeva A."/>
            <person name="Derks M.F."/>
            <person name="Anvar Y."/>
            <person name="Smit S."/>
            <person name="Van Straalen N."/>
            <person name="Roelofs D."/>
        </authorList>
    </citation>
    <scope>NUCLEOTIDE SEQUENCE [LARGE SCALE GENOMIC DNA]</scope>
    <source>
        <strain evidence="2 3">VU population</strain>
        <tissue evidence="2">Whole body</tissue>
    </source>
</reference>
<evidence type="ECO:0000313" key="3">
    <source>
        <dbReference type="Proteomes" id="UP000198287"/>
    </source>
</evidence>
<evidence type="ECO:0000256" key="1">
    <source>
        <dbReference type="SAM" id="Phobius"/>
    </source>
</evidence>
<keyword evidence="1" id="KW-1133">Transmembrane helix</keyword>
<feature type="transmembrane region" description="Helical" evidence="1">
    <location>
        <begin position="146"/>
        <end position="167"/>
    </location>
</feature>
<protein>
    <submittedName>
        <fullName evidence="2">Uncharacterized protein</fullName>
    </submittedName>
</protein>
<sequence>MASQNTSLINLNNSAGSRTQSKFKYSKWYKIIVKLEMEYADLPNITHINITMVGGSILMVPISKDFDPLGYRSSTTGDIIPGRDFLRKLRGLPCSQQIPTCVMYVMVGIYICLTASSIPAGYFVLTRALNLVPEESNHTQLRDAAYSCLLFGTIYLLTLLSCASLFGMDYMFPTTPSKVPWAKPIPFYLVGIFVGFHLAYEAGIHYKKLAKNDIELTNLRVD</sequence>
<keyword evidence="3" id="KW-1185">Reference proteome</keyword>
<gene>
    <name evidence="2" type="ORF">Fcan01_17376</name>
</gene>
<accession>A0A226DSL2</accession>
<evidence type="ECO:0000313" key="2">
    <source>
        <dbReference type="EMBL" id="OXA47824.1"/>
    </source>
</evidence>
<keyword evidence="1" id="KW-0812">Transmembrane</keyword>
<comment type="caution">
    <text evidence="2">The sequence shown here is derived from an EMBL/GenBank/DDBJ whole genome shotgun (WGS) entry which is preliminary data.</text>
</comment>
<keyword evidence="1" id="KW-0472">Membrane</keyword>
<proteinExistence type="predicted"/>
<organism evidence="2 3">
    <name type="scientific">Folsomia candida</name>
    <name type="common">Springtail</name>
    <dbReference type="NCBI Taxonomy" id="158441"/>
    <lineage>
        <taxon>Eukaryota</taxon>
        <taxon>Metazoa</taxon>
        <taxon>Ecdysozoa</taxon>
        <taxon>Arthropoda</taxon>
        <taxon>Hexapoda</taxon>
        <taxon>Collembola</taxon>
        <taxon>Entomobryomorpha</taxon>
        <taxon>Isotomoidea</taxon>
        <taxon>Isotomidae</taxon>
        <taxon>Proisotominae</taxon>
        <taxon>Folsomia</taxon>
    </lineage>
</organism>
<feature type="transmembrane region" description="Helical" evidence="1">
    <location>
        <begin position="187"/>
        <end position="206"/>
    </location>
</feature>
<dbReference type="AlphaFoldDB" id="A0A226DSL2"/>
<dbReference type="Proteomes" id="UP000198287">
    <property type="component" value="Unassembled WGS sequence"/>
</dbReference>